<reference evidence="2" key="1">
    <citation type="submission" date="2016-10" db="EMBL/GenBank/DDBJ databases">
        <authorList>
            <person name="Varghese N."/>
            <person name="Submissions S."/>
        </authorList>
    </citation>
    <scope>NUCLEOTIDE SEQUENCE [LARGE SCALE GENOMIC DNA]</scope>
    <source>
        <strain evidence="2">DSM 11526</strain>
    </source>
</reference>
<dbReference type="STRING" id="1122198.SAMN02745729_11082"/>
<evidence type="ECO:0000313" key="1">
    <source>
        <dbReference type="EMBL" id="SEA93237.1"/>
    </source>
</evidence>
<keyword evidence="2" id="KW-1185">Reference proteome</keyword>
<dbReference type="Proteomes" id="UP000242469">
    <property type="component" value="Unassembled WGS sequence"/>
</dbReference>
<dbReference type="AlphaFoldDB" id="A0A1H4F8L5"/>
<dbReference type="EMBL" id="FNRJ01000010">
    <property type="protein sequence ID" value="SEA93237.1"/>
    <property type="molecule type" value="Genomic_DNA"/>
</dbReference>
<evidence type="ECO:0000313" key="2">
    <source>
        <dbReference type="Proteomes" id="UP000242469"/>
    </source>
</evidence>
<sequence>MAKILGAIELISDMATRIAGASEEQSSVVREVSQQIELISEGAQRTVADAALTLKLNNDAVRLAERQRYLVDCIMQS</sequence>
<dbReference type="RefSeq" id="WP_139253912.1">
    <property type="nucleotide sequence ID" value="NZ_FNRJ01000010.1"/>
</dbReference>
<accession>A0A1H4F8L5</accession>
<proteinExistence type="predicted"/>
<organism evidence="1 2">
    <name type="scientific">Marinobacterium iners DSM 11526</name>
    <dbReference type="NCBI Taxonomy" id="1122198"/>
    <lineage>
        <taxon>Bacteria</taxon>
        <taxon>Pseudomonadati</taxon>
        <taxon>Pseudomonadota</taxon>
        <taxon>Gammaproteobacteria</taxon>
        <taxon>Oceanospirillales</taxon>
        <taxon>Oceanospirillaceae</taxon>
        <taxon>Marinobacterium</taxon>
    </lineage>
</organism>
<evidence type="ECO:0008006" key="3">
    <source>
        <dbReference type="Google" id="ProtNLM"/>
    </source>
</evidence>
<dbReference type="SUPFAM" id="SSF58104">
    <property type="entry name" value="Methyl-accepting chemotaxis protein (MCP) signaling domain"/>
    <property type="match status" value="1"/>
</dbReference>
<gene>
    <name evidence="1" type="ORF">SAMN02745729_11082</name>
</gene>
<protein>
    <recommendedName>
        <fullName evidence="3">Methyl-accepting chemotaxis protein</fullName>
    </recommendedName>
</protein>
<dbReference type="Gene3D" id="1.10.287.950">
    <property type="entry name" value="Methyl-accepting chemotaxis protein"/>
    <property type="match status" value="1"/>
</dbReference>
<name>A0A1H4F8L5_9GAMM</name>